<dbReference type="EMBL" id="BDQV01000114">
    <property type="protein sequence ID" value="GAY55073.1"/>
    <property type="molecule type" value="Genomic_DNA"/>
</dbReference>
<evidence type="ECO:0000313" key="6">
    <source>
        <dbReference type="EMBL" id="GAY55073.1"/>
    </source>
</evidence>
<evidence type="ECO:0000256" key="4">
    <source>
        <dbReference type="ARBA" id="ARBA00022842"/>
    </source>
</evidence>
<evidence type="ECO:0008006" key="8">
    <source>
        <dbReference type="Google" id="ProtNLM"/>
    </source>
</evidence>
<dbReference type="Pfam" id="PF03492">
    <property type="entry name" value="Methyltransf_7"/>
    <property type="match status" value="2"/>
</dbReference>
<evidence type="ECO:0000256" key="1">
    <source>
        <dbReference type="ARBA" id="ARBA00022603"/>
    </source>
</evidence>
<accession>A0A2H5PRT0</accession>
<dbReference type="PANTHER" id="PTHR31009">
    <property type="entry name" value="S-ADENOSYL-L-METHIONINE:CARBOXYL METHYLTRANSFERASE FAMILY PROTEIN"/>
    <property type="match status" value="1"/>
</dbReference>
<keyword evidence="1" id="KW-0489">Methyltransferase</keyword>
<name>A0A2H5PRT0_CITUN</name>
<reference evidence="6 7" key="1">
    <citation type="journal article" date="2017" name="Front. Genet.">
        <title>Draft sequencing of the heterozygous diploid genome of Satsuma (Citrus unshiu Marc.) using a hybrid assembly approach.</title>
        <authorList>
            <person name="Shimizu T."/>
            <person name="Tanizawa Y."/>
            <person name="Mochizuki T."/>
            <person name="Nagasaki H."/>
            <person name="Yoshioka T."/>
            <person name="Toyoda A."/>
            <person name="Fujiyama A."/>
            <person name="Kaminuma E."/>
            <person name="Nakamura Y."/>
        </authorList>
    </citation>
    <scope>NUCLEOTIDE SEQUENCE [LARGE SCALE GENOMIC DNA]</scope>
    <source>
        <strain evidence="7">cv. Miyagawa wase</strain>
    </source>
</reference>
<keyword evidence="7" id="KW-1185">Reference proteome</keyword>
<dbReference type="InterPro" id="IPR042086">
    <property type="entry name" value="MeTrfase_capping"/>
</dbReference>
<dbReference type="GO" id="GO:0008168">
    <property type="term" value="F:methyltransferase activity"/>
    <property type="evidence" value="ECO:0007669"/>
    <property type="project" value="UniProtKB-KW"/>
</dbReference>
<dbReference type="AlphaFoldDB" id="A0A2H5PRT0"/>
<keyword evidence="3" id="KW-0479">Metal-binding</keyword>
<evidence type="ECO:0000313" key="7">
    <source>
        <dbReference type="Proteomes" id="UP000236630"/>
    </source>
</evidence>
<gene>
    <name evidence="6" type="ORF">CUMW_161660</name>
</gene>
<dbReference type="SUPFAM" id="SSF53335">
    <property type="entry name" value="S-adenosyl-L-methionine-dependent methyltransferases"/>
    <property type="match status" value="2"/>
</dbReference>
<dbReference type="InterPro" id="IPR005299">
    <property type="entry name" value="MeTrfase_7"/>
</dbReference>
<sequence>MEVEQILRMNGGEGENSYANNSPTQKEAILKAKPMLEQSLNDLYCNGFPDCITVADLGCSSGPNALLPTWEAIDSLDKICHRLNRKPPVLLSFLNDLPGSDFNTVFKSLPSFYERLRTEKGHEFGSCFVAASPGSFYTRLFPPNFLDLVYSSYALHWLSRMPKGQGNESDVHKAYLNQFESDFSTFLKFRSEELKPQGRMVLTLLYNDNFHATPGEPMLMVLKDMISEGLAEESKVKSFEDFPLYRASIDEVKQIVKREGSFDIQEVETFNVSWLVGFVKGVDNKGSDKYARGKYVTKHVRAVGESFLTNLFDDATVEEVYRRFATKVTDEILDKGRGAYASLLISLVEQILHMNGGEGENSYANNSLTQKEAIVKAKPLLEQSLNDLYCNGFPDCITVADMGCSSGPNALLPTWEAIDSLDKICNRLNRKPPALHSFLNDLPGSDFNTVFKSLPSFYQRLRTEKGHEFGSCFVAAAPGSFHARLFPPNFLDFVYSSNALHWLSQARTWIF</sequence>
<dbReference type="GO" id="GO:0046872">
    <property type="term" value="F:metal ion binding"/>
    <property type="evidence" value="ECO:0007669"/>
    <property type="project" value="UniProtKB-KW"/>
</dbReference>
<comment type="caution">
    <text evidence="6">The sequence shown here is derived from an EMBL/GenBank/DDBJ whole genome shotgun (WGS) entry which is preliminary data.</text>
</comment>
<dbReference type="Gene3D" id="3.40.50.150">
    <property type="entry name" value="Vaccinia Virus protein VP39"/>
    <property type="match status" value="2"/>
</dbReference>
<proteinExistence type="predicted"/>
<organism evidence="6 7">
    <name type="scientific">Citrus unshiu</name>
    <name type="common">Satsuma mandarin</name>
    <name type="synonym">Citrus nobilis var. unshiu</name>
    <dbReference type="NCBI Taxonomy" id="55188"/>
    <lineage>
        <taxon>Eukaryota</taxon>
        <taxon>Viridiplantae</taxon>
        <taxon>Streptophyta</taxon>
        <taxon>Embryophyta</taxon>
        <taxon>Tracheophyta</taxon>
        <taxon>Spermatophyta</taxon>
        <taxon>Magnoliopsida</taxon>
        <taxon>eudicotyledons</taxon>
        <taxon>Gunneridae</taxon>
        <taxon>Pentapetalae</taxon>
        <taxon>rosids</taxon>
        <taxon>malvids</taxon>
        <taxon>Sapindales</taxon>
        <taxon>Rutaceae</taxon>
        <taxon>Aurantioideae</taxon>
        <taxon>Citrus</taxon>
    </lineage>
</organism>
<dbReference type="GO" id="GO:0032259">
    <property type="term" value="P:methylation"/>
    <property type="evidence" value="ECO:0007669"/>
    <property type="project" value="UniProtKB-KW"/>
</dbReference>
<evidence type="ECO:0000256" key="3">
    <source>
        <dbReference type="ARBA" id="ARBA00022723"/>
    </source>
</evidence>
<dbReference type="Proteomes" id="UP000236630">
    <property type="component" value="Unassembled WGS sequence"/>
</dbReference>
<feature type="region of interest" description="Disordered" evidence="5">
    <location>
        <begin position="1"/>
        <end position="21"/>
    </location>
</feature>
<protein>
    <recommendedName>
        <fullName evidence="8">Jasmonate O-methyltransferase</fullName>
    </recommendedName>
</protein>
<dbReference type="Gene3D" id="1.10.1200.270">
    <property type="entry name" value="Methyltransferase, alpha-helical capping domain"/>
    <property type="match status" value="1"/>
</dbReference>
<dbReference type="InterPro" id="IPR029063">
    <property type="entry name" value="SAM-dependent_MTases_sf"/>
</dbReference>
<keyword evidence="4" id="KW-0460">Magnesium</keyword>
<evidence type="ECO:0000256" key="2">
    <source>
        <dbReference type="ARBA" id="ARBA00022679"/>
    </source>
</evidence>
<evidence type="ECO:0000256" key="5">
    <source>
        <dbReference type="SAM" id="MobiDB-lite"/>
    </source>
</evidence>
<keyword evidence="2" id="KW-0808">Transferase</keyword>